<gene>
    <name evidence="1" type="ORF">GYA55_11380</name>
</gene>
<comment type="caution">
    <text evidence="1">The sequence shown here is derived from an EMBL/GenBank/DDBJ whole genome shotgun (WGS) entry which is preliminary data.</text>
</comment>
<dbReference type="EMBL" id="JAAZON010000518">
    <property type="protein sequence ID" value="NMC63754.1"/>
    <property type="molecule type" value="Genomic_DNA"/>
</dbReference>
<proteinExistence type="predicted"/>
<evidence type="ECO:0000313" key="1">
    <source>
        <dbReference type="EMBL" id="NMC63754.1"/>
    </source>
</evidence>
<protein>
    <submittedName>
        <fullName evidence="1">Uncharacterized protein</fullName>
    </submittedName>
</protein>
<evidence type="ECO:0000313" key="2">
    <source>
        <dbReference type="Proteomes" id="UP000524246"/>
    </source>
</evidence>
<accession>A0A7X9FT27</accession>
<dbReference type="AlphaFoldDB" id="A0A7X9FT27"/>
<sequence>MDLTAVRQPQLYRDFIEAVKSRDEWVRRELRLNPRSQQFLTDLIGEYMELSTIFSDSELVNKLSDLWENASKNFGISAKVDLLHAFAKLKSRGAEVFYDIADEIVDSLIKDFSEMENPLSVSHIKLSFLANALVRLRIKDPYLGKLICESFKKDQRKAQPIDLFNMSKFFILFRNFDSTTNPVNLEHISCLKERSLPLLNELDARSIVSILRAVAFYDSTPYSFFEVAVPVLMQRLGGSNDITIETMMNAVRALSTLHVIDKALLGTVSCQLSARLRVLGPNLSNNEKYELVYLLGALANLNYRDSSLVDVIGPIMCDSTQMLGPFETLWAMWSFSVFGERDYFFRLWEDLKPKLKLINFNKSNVLRLYRSLNAMGAGSEFPECLEDFLDSILYQKNREEPSLQELEEELTAILEEHTKTTIRPFFHIASARWINVNLLGSHGKYAICLQESGDMVGPNLEIPPLLGEEVLTQRILQENGFKIACVAPDAWKALSTYNEKKEFLMSLSIM</sequence>
<organism evidence="1 2">
    <name type="scientific">SAR324 cluster bacterium</name>
    <dbReference type="NCBI Taxonomy" id="2024889"/>
    <lineage>
        <taxon>Bacteria</taxon>
        <taxon>Deltaproteobacteria</taxon>
        <taxon>SAR324 cluster</taxon>
    </lineage>
</organism>
<dbReference type="Proteomes" id="UP000524246">
    <property type="component" value="Unassembled WGS sequence"/>
</dbReference>
<name>A0A7X9FT27_9DELT</name>
<reference evidence="1 2" key="1">
    <citation type="journal article" date="2020" name="Biotechnol. Biofuels">
        <title>New insights from the biogas microbiome by comprehensive genome-resolved metagenomics of nearly 1600 species originating from multiple anaerobic digesters.</title>
        <authorList>
            <person name="Campanaro S."/>
            <person name="Treu L."/>
            <person name="Rodriguez-R L.M."/>
            <person name="Kovalovszki A."/>
            <person name="Ziels R.M."/>
            <person name="Maus I."/>
            <person name="Zhu X."/>
            <person name="Kougias P.G."/>
            <person name="Basile A."/>
            <person name="Luo G."/>
            <person name="Schluter A."/>
            <person name="Konstantinidis K.T."/>
            <person name="Angelidaki I."/>
        </authorList>
    </citation>
    <scope>NUCLEOTIDE SEQUENCE [LARGE SCALE GENOMIC DNA]</scope>
    <source>
        <strain evidence="1">AS27yjCOA_65</strain>
    </source>
</reference>